<reference evidence="2 3" key="1">
    <citation type="journal article" date="2015" name="Int. J. Syst. Evol. Microbiol.">
        <title>Sporolactobacillus shoreae sp. nov. and Sporolactobacillus spathodeae sp. nov., two spore-forming lactic acid bacteria isolated from tree barks in Thailand.</title>
        <authorList>
            <person name="Thamacharoensuk T."/>
            <person name="Kitahara M."/>
            <person name="Ohkuma M."/>
            <person name="Thongchul N."/>
            <person name="Tanasupawat S."/>
        </authorList>
    </citation>
    <scope>NUCLEOTIDE SEQUENCE [LARGE SCALE GENOMIC DNA]</scope>
    <source>
        <strain evidence="2 3">BK92</strain>
    </source>
</reference>
<dbReference type="EMBL" id="SRJD01000025">
    <property type="protein sequence ID" value="TGA96392.1"/>
    <property type="molecule type" value="Genomic_DNA"/>
</dbReference>
<dbReference type="NCBIfam" id="TIGR02896">
    <property type="entry name" value="spore_III_AF"/>
    <property type="match status" value="1"/>
</dbReference>
<dbReference type="AlphaFoldDB" id="A0A4Z0GJD4"/>
<protein>
    <submittedName>
        <fullName evidence="2">Stage III sporulation protein AF</fullName>
    </submittedName>
</protein>
<dbReference type="OrthoDB" id="2375554at2"/>
<gene>
    <name evidence="2" type="primary">spoIIIAF</name>
    <name evidence="2" type="ORF">E4665_15665</name>
</gene>
<evidence type="ECO:0000313" key="3">
    <source>
        <dbReference type="Proteomes" id="UP000298347"/>
    </source>
</evidence>
<sequence length="210" mass="22724">MGYLEGWVSQLVMIVLFAVILELLLPSGGFQKYVKLVLGLVLIVALMDPVIKLFHMDPGQIIGGIPTQHGSSQLTLETNQQKKEIEQAQAAYIHEEVAVQMKNRVKEELNGRYGLEITNLVLSANQGNTQNLSLKSITVVAAKSKKNGGTGGNSLSAVRPVDEVSINIGDQVRQNKTGSTSAEADKIRSFLAGQWGVDEKIISLRIEGGD</sequence>
<dbReference type="InterPro" id="IPR014245">
    <property type="entry name" value="Spore_III_AF"/>
</dbReference>
<keyword evidence="1" id="KW-0812">Transmembrane</keyword>
<keyword evidence="1" id="KW-0472">Membrane</keyword>
<proteinExistence type="predicted"/>
<feature type="transmembrane region" description="Helical" evidence="1">
    <location>
        <begin position="6"/>
        <end position="24"/>
    </location>
</feature>
<evidence type="ECO:0000313" key="2">
    <source>
        <dbReference type="EMBL" id="TGA96392.1"/>
    </source>
</evidence>
<keyword evidence="1" id="KW-1133">Transmembrane helix</keyword>
<accession>A0A4Z0GJD4</accession>
<feature type="transmembrane region" description="Helical" evidence="1">
    <location>
        <begin position="36"/>
        <end position="54"/>
    </location>
</feature>
<keyword evidence="3" id="KW-1185">Reference proteome</keyword>
<name>A0A4Z0GJD4_9BACL</name>
<organism evidence="2 3">
    <name type="scientific">Sporolactobacillus shoreae</name>
    <dbReference type="NCBI Taxonomy" id="1465501"/>
    <lineage>
        <taxon>Bacteria</taxon>
        <taxon>Bacillati</taxon>
        <taxon>Bacillota</taxon>
        <taxon>Bacilli</taxon>
        <taxon>Bacillales</taxon>
        <taxon>Sporolactobacillaceae</taxon>
        <taxon>Sporolactobacillus</taxon>
    </lineage>
</organism>
<evidence type="ECO:0000256" key="1">
    <source>
        <dbReference type="SAM" id="Phobius"/>
    </source>
</evidence>
<comment type="caution">
    <text evidence="2">The sequence shown here is derived from an EMBL/GenBank/DDBJ whole genome shotgun (WGS) entry which is preliminary data.</text>
</comment>
<dbReference type="Proteomes" id="UP000298347">
    <property type="component" value="Unassembled WGS sequence"/>
</dbReference>
<dbReference type="Pfam" id="PF09581">
    <property type="entry name" value="Spore_III_AF"/>
    <property type="match status" value="1"/>
</dbReference>
<dbReference type="RefSeq" id="WP_135349736.1">
    <property type="nucleotide sequence ID" value="NZ_SRJD01000025.1"/>
</dbReference>